<accession>A0A3S3ABA3</accession>
<dbReference type="Pfam" id="PF13443">
    <property type="entry name" value="HTH_26"/>
    <property type="match status" value="1"/>
</dbReference>
<dbReference type="AlphaFoldDB" id="A0A3S3ABA3"/>
<dbReference type="InterPro" id="IPR050807">
    <property type="entry name" value="TransReg_Diox_bact_type"/>
</dbReference>
<feature type="domain" description="HTH cro/C1-type" evidence="4">
    <location>
        <begin position="24"/>
        <end position="78"/>
    </location>
</feature>
<dbReference type="InterPro" id="IPR010982">
    <property type="entry name" value="Lambda_DNA-bd_dom_sf"/>
</dbReference>
<organism evidence="5 6">
    <name type="scientific">Rhodococcus spongiicola</name>
    <dbReference type="NCBI Taxonomy" id="2487352"/>
    <lineage>
        <taxon>Bacteria</taxon>
        <taxon>Bacillati</taxon>
        <taxon>Actinomycetota</taxon>
        <taxon>Actinomycetes</taxon>
        <taxon>Mycobacteriales</taxon>
        <taxon>Nocardiaceae</taxon>
        <taxon>Rhodococcus</taxon>
    </lineage>
</organism>
<comment type="caution">
    <text evidence="5">The sequence shown here is derived from an EMBL/GenBank/DDBJ whole genome shotgun (WGS) entry which is preliminary data.</text>
</comment>
<name>A0A3S3ABA3_9NOCA</name>
<dbReference type="SMART" id="SM00530">
    <property type="entry name" value="HTH_XRE"/>
    <property type="match status" value="1"/>
</dbReference>
<sequence>MLRMETVGPTFGADEVRTAIAGEIRALRGRRGMSQTELRERAGFSRSTMRRIESGERDVEIAELMAISTALGINAAELLQAVQDSLEGKQL</sequence>
<dbReference type="PANTHER" id="PTHR46797:SF23">
    <property type="entry name" value="HTH-TYPE TRANSCRIPTIONAL REGULATOR SUTR"/>
    <property type="match status" value="1"/>
</dbReference>
<dbReference type="InterPro" id="IPR001387">
    <property type="entry name" value="Cro/C1-type_HTH"/>
</dbReference>
<dbReference type="Proteomes" id="UP000284333">
    <property type="component" value="Unassembled WGS sequence"/>
</dbReference>
<reference evidence="5 6" key="1">
    <citation type="submission" date="2018-11" db="EMBL/GenBank/DDBJ databases">
        <title>Rhodococcus spongicola sp. nov. and Rhodococcus xishaensis sp. nov. from marine sponges.</title>
        <authorList>
            <person name="Li L."/>
            <person name="Lin H.W."/>
        </authorList>
    </citation>
    <scope>NUCLEOTIDE SEQUENCE [LARGE SCALE GENOMIC DNA]</scope>
    <source>
        <strain evidence="5 6">LHW50502</strain>
    </source>
</reference>
<evidence type="ECO:0000313" key="5">
    <source>
        <dbReference type="EMBL" id="RVW06255.1"/>
    </source>
</evidence>
<keyword evidence="2" id="KW-0238">DNA-binding</keyword>
<dbReference type="GO" id="GO:0005829">
    <property type="term" value="C:cytosol"/>
    <property type="evidence" value="ECO:0007669"/>
    <property type="project" value="TreeGrafter"/>
</dbReference>
<dbReference type="EMBL" id="RKLN01000001">
    <property type="protein sequence ID" value="RVW06255.1"/>
    <property type="molecule type" value="Genomic_DNA"/>
</dbReference>
<evidence type="ECO:0000256" key="2">
    <source>
        <dbReference type="ARBA" id="ARBA00023125"/>
    </source>
</evidence>
<dbReference type="PANTHER" id="PTHR46797">
    <property type="entry name" value="HTH-TYPE TRANSCRIPTIONAL REGULATOR"/>
    <property type="match status" value="1"/>
</dbReference>
<evidence type="ECO:0000313" key="6">
    <source>
        <dbReference type="Proteomes" id="UP000284333"/>
    </source>
</evidence>
<dbReference type="CDD" id="cd00093">
    <property type="entry name" value="HTH_XRE"/>
    <property type="match status" value="1"/>
</dbReference>
<keyword evidence="3" id="KW-0804">Transcription</keyword>
<dbReference type="SUPFAM" id="SSF47413">
    <property type="entry name" value="lambda repressor-like DNA-binding domains"/>
    <property type="match status" value="1"/>
</dbReference>
<evidence type="ECO:0000256" key="1">
    <source>
        <dbReference type="ARBA" id="ARBA00023015"/>
    </source>
</evidence>
<proteinExistence type="predicted"/>
<keyword evidence="1" id="KW-0805">Transcription regulation</keyword>
<dbReference type="OrthoDB" id="6401124at2"/>
<dbReference type="Gene3D" id="1.10.260.40">
    <property type="entry name" value="lambda repressor-like DNA-binding domains"/>
    <property type="match status" value="1"/>
</dbReference>
<evidence type="ECO:0000259" key="4">
    <source>
        <dbReference type="PROSITE" id="PS50943"/>
    </source>
</evidence>
<evidence type="ECO:0000256" key="3">
    <source>
        <dbReference type="ARBA" id="ARBA00023163"/>
    </source>
</evidence>
<dbReference type="GO" id="GO:0003700">
    <property type="term" value="F:DNA-binding transcription factor activity"/>
    <property type="evidence" value="ECO:0007669"/>
    <property type="project" value="TreeGrafter"/>
</dbReference>
<dbReference type="GO" id="GO:0003677">
    <property type="term" value="F:DNA binding"/>
    <property type="evidence" value="ECO:0007669"/>
    <property type="project" value="UniProtKB-KW"/>
</dbReference>
<dbReference type="PROSITE" id="PS50943">
    <property type="entry name" value="HTH_CROC1"/>
    <property type="match status" value="1"/>
</dbReference>
<keyword evidence="6" id="KW-1185">Reference proteome</keyword>
<gene>
    <name evidence="5" type="ORF">EF834_02020</name>
</gene>
<protein>
    <submittedName>
        <fullName evidence="5">XRE family transcriptional regulator</fullName>
    </submittedName>
</protein>